<feature type="domain" description="Barstar (barnase inhibitor)" evidence="2">
    <location>
        <begin position="33"/>
        <end position="129"/>
    </location>
</feature>
<dbReference type="RefSeq" id="WP_105532952.1">
    <property type="nucleotide sequence ID" value="NZ_PUGF01000016.1"/>
</dbReference>
<reference evidence="3 4" key="1">
    <citation type="submission" date="2018-02" db="EMBL/GenBank/DDBJ databases">
        <title>Solimicrobium silvestre gen. nov., sp. nov., isolated from alpine forest soil.</title>
        <authorList>
            <person name="Margesin R."/>
            <person name="Albuquerque L."/>
            <person name="Zhang D.-C."/>
            <person name="Froufe H.J.C."/>
            <person name="Severino R."/>
            <person name="Roxo I."/>
            <person name="Egas C."/>
            <person name="Da Costa M.S."/>
        </authorList>
    </citation>
    <scope>NUCLEOTIDE SEQUENCE [LARGE SCALE GENOMIC DNA]</scope>
    <source>
        <strain evidence="3 4">S20-91</strain>
    </source>
</reference>
<evidence type="ECO:0000313" key="4">
    <source>
        <dbReference type="Proteomes" id="UP000237839"/>
    </source>
</evidence>
<protein>
    <submittedName>
        <fullName evidence="3">Barstar (Barnase inhibitor)</fullName>
    </submittedName>
</protein>
<evidence type="ECO:0000259" key="2">
    <source>
        <dbReference type="Pfam" id="PF01337"/>
    </source>
</evidence>
<dbReference type="OrthoDB" id="5295683at2"/>
<dbReference type="InterPro" id="IPR000468">
    <property type="entry name" value="Barstar"/>
</dbReference>
<dbReference type="InterPro" id="IPR035905">
    <property type="entry name" value="Barstar-like_sf"/>
</dbReference>
<dbReference type="CDD" id="cd05141">
    <property type="entry name" value="Barstar_evA4336-like"/>
    <property type="match status" value="1"/>
</dbReference>
<sequence length="132" mass="15022">MNLLSTVRVNSVQSIRAFRVVDLQAAAAELGQHFLIANCAPATTKQQVLAEIAQGFYFPEHFGENFDALYDCLTSLVHKAGAQPGFVVVLEQIPNTPEFDKEARETLLDVFRDASDFWEKKKVPFRLFYYYK</sequence>
<dbReference type="Proteomes" id="UP000237839">
    <property type="component" value="Unassembled WGS sequence"/>
</dbReference>
<keyword evidence="4" id="KW-1185">Reference proteome</keyword>
<dbReference type="SUPFAM" id="SSF52038">
    <property type="entry name" value="Barstar-related"/>
    <property type="match status" value="1"/>
</dbReference>
<comment type="similarity">
    <text evidence="1">Belongs to the barstar family.</text>
</comment>
<name>A0A2S9GWH8_9BURK</name>
<dbReference type="Gene3D" id="3.30.370.10">
    <property type="entry name" value="Barstar-like"/>
    <property type="match status" value="1"/>
</dbReference>
<gene>
    <name evidence="3" type="ORF">S2091_3205</name>
</gene>
<dbReference type="Pfam" id="PF01337">
    <property type="entry name" value="Barstar"/>
    <property type="match status" value="1"/>
</dbReference>
<evidence type="ECO:0000313" key="3">
    <source>
        <dbReference type="EMBL" id="PRC92070.1"/>
    </source>
</evidence>
<accession>A0A2S9GWH8</accession>
<organism evidence="3 4">
    <name type="scientific">Solimicrobium silvestre</name>
    <dbReference type="NCBI Taxonomy" id="2099400"/>
    <lineage>
        <taxon>Bacteria</taxon>
        <taxon>Pseudomonadati</taxon>
        <taxon>Pseudomonadota</taxon>
        <taxon>Betaproteobacteria</taxon>
        <taxon>Burkholderiales</taxon>
        <taxon>Oxalobacteraceae</taxon>
        <taxon>Solimicrobium</taxon>
    </lineage>
</organism>
<dbReference type="AlphaFoldDB" id="A0A2S9GWH8"/>
<dbReference type="EMBL" id="PUGF01000016">
    <property type="protein sequence ID" value="PRC92070.1"/>
    <property type="molecule type" value="Genomic_DNA"/>
</dbReference>
<evidence type="ECO:0000256" key="1">
    <source>
        <dbReference type="ARBA" id="ARBA00006845"/>
    </source>
</evidence>
<comment type="caution">
    <text evidence="3">The sequence shown here is derived from an EMBL/GenBank/DDBJ whole genome shotgun (WGS) entry which is preliminary data.</text>
</comment>
<proteinExistence type="inferred from homology"/>